<reference evidence="2" key="1">
    <citation type="journal article" date="2020" name="Stud. Mycol.">
        <title>101 Dothideomycetes genomes: a test case for predicting lifestyles and emergence of pathogens.</title>
        <authorList>
            <person name="Haridas S."/>
            <person name="Albert R."/>
            <person name="Binder M."/>
            <person name="Bloem J."/>
            <person name="Labutti K."/>
            <person name="Salamov A."/>
            <person name="Andreopoulos B."/>
            <person name="Baker S."/>
            <person name="Barry K."/>
            <person name="Bills G."/>
            <person name="Bluhm B."/>
            <person name="Cannon C."/>
            <person name="Castanera R."/>
            <person name="Culley D."/>
            <person name="Daum C."/>
            <person name="Ezra D."/>
            <person name="Gonzalez J."/>
            <person name="Henrissat B."/>
            <person name="Kuo A."/>
            <person name="Liang C."/>
            <person name="Lipzen A."/>
            <person name="Lutzoni F."/>
            <person name="Magnuson J."/>
            <person name="Mondo S."/>
            <person name="Nolan M."/>
            <person name="Ohm R."/>
            <person name="Pangilinan J."/>
            <person name="Park H.-J."/>
            <person name="Ramirez L."/>
            <person name="Alfaro M."/>
            <person name="Sun H."/>
            <person name="Tritt A."/>
            <person name="Yoshinaga Y."/>
            <person name="Zwiers L.-H."/>
            <person name="Turgeon B."/>
            <person name="Goodwin S."/>
            <person name="Spatafora J."/>
            <person name="Crous P."/>
            <person name="Grigoriev I."/>
        </authorList>
    </citation>
    <scope>NUCLEOTIDE SEQUENCE</scope>
    <source>
        <strain evidence="2">CBS 122368</strain>
    </source>
</reference>
<keyword evidence="3" id="KW-1185">Reference proteome</keyword>
<evidence type="ECO:0000256" key="1">
    <source>
        <dbReference type="SAM" id="MobiDB-lite"/>
    </source>
</evidence>
<dbReference type="RefSeq" id="XP_033681838.1">
    <property type="nucleotide sequence ID" value="XM_033835712.1"/>
</dbReference>
<dbReference type="GeneID" id="54589042"/>
<organism evidence="2 3">
    <name type="scientific">Trematosphaeria pertusa</name>
    <dbReference type="NCBI Taxonomy" id="390896"/>
    <lineage>
        <taxon>Eukaryota</taxon>
        <taxon>Fungi</taxon>
        <taxon>Dikarya</taxon>
        <taxon>Ascomycota</taxon>
        <taxon>Pezizomycotina</taxon>
        <taxon>Dothideomycetes</taxon>
        <taxon>Pleosporomycetidae</taxon>
        <taxon>Pleosporales</taxon>
        <taxon>Massarineae</taxon>
        <taxon>Trematosphaeriaceae</taxon>
        <taxon>Trematosphaeria</taxon>
    </lineage>
</organism>
<dbReference type="AlphaFoldDB" id="A0A6A6I8F1"/>
<gene>
    <name evidence="2" type="ORF">BU26DRAFT_607010</name>
</gene>
<feature type="region of interest" description="Disordered" evidence="1">
    <location>
        <begin position="1"/>
        <end position="36"/>
    </location>
</feature>
<dbReference type="SUPFAM" id="SSF53335">
    <property type="entry name" value="S-adenosyl-L-methionine-dependent methyltransferases"/>
    <property type="match status" value="1"/>
</dbReference>
<evidence type="ECO:0008006" key="4">
    <source>
        <dbReference type="Google" id="ProtNLM"/>
    </source>
</evidence>
<accession>A0A6A6I8F1</accession>
<protein>
    <recommendedName>
        <fullName evidence="4">S-adenosyl-L-methionine-dependent methyltransferase</fullName>
    </recommendedName>
</protein>
<sequence length="261" mass="27689">MASEQQPAKKMDDVSAPQPSQAAAKGPKPSESKRMRMQHDVAGAFSTPRPAMAIGSRIYAATMTSAAAEKLPDSLSLRIQSITEAWPEADKNSFDLVHQRTGLYTIGAGLRAAVTGLAGLVKPGGWIQIVDADLTGPEADADSPLGPAVHLIKSLLGKRLDNSDAYGATLKHILEENGFVGVQEQIFDARIGAMNPNAELAEKGTMSYVLATEGMAAAVKSKGGEKWSSFDPVAMVSALKQGLEEKGALCRYWVVWGQKPL</sequence>
<dbReference type="OrthoDB" id="184880at2759"/>
<evidence type="ECO:0000313" key="2">
    <source>
        <dbReference type="EMBL" id="KAF2246834.1"/>
    </source>
</evidence>
<dbReference type="Gene3D" id="3.40.50.150">
    <property type="entry name" value="Vaccinia Virus protein VP39"/>
    <property type="match status" value="1"/>
</dbReference>
<evidence type="ECO:0000313" key="3">
    <source>
        <dbReference type="Proteomes" id="UP000800094"/>
    </source>
</evidence>
<dbReference type="Proteomes" id="UP000800094">
    <property type="component" value="Unassembled WGS sequence"/>
</dbReference>
<dbReference type="EMBL" id="ML987198">
    <property type="protein sequence ID" value="KAF2246834.1"/>
    <property type="molecule type" value="Genomic_DNA"/>
</dbReference>
<proteinExistence type="predicted"/>
<dbReference type="InterPro" id="IPR029063">
    <property type="entry name" value="SAM-dependent_MTases_sf"/>
</dbReference>
<name>A0A6A6I8F1_9PLEO</name>